<keyword evidence="2" id="KW-1133">Transmembrane helix</keyword>
<organism evidence="3 4">
    <name type="scientific">Brachyspira innocens</name>
    <dbReference type="NCBI Taxonomy" id="13264"/>
    <lineage>
        <taxon>Bacteria</taxon>
        <taxon>Pseudomonadati</taxon>
        <taxon>Spirochaetota</taxon>
        <taxon>Spirochaetia</taxon>
        <taxon>Brachyspirales</taxon>
        <taxon>Brachyspiraceae</taxon>
        <taxon>Brachyspira</taxon>
    </lineage>
</organism>
<dbReference type="RefSeq" id="WP_020006040.1">
    <property type="nucleotide sequence ID" value="NZ_JAUPBL010000048.1"/>
</dbReference>
<feature type="transmembrane region" description="Helical" evidence="2">
    <location>
        <begin position="16"/>
        <end position="34"/>
    </location>
</feature>
<accession>A0ABT8YU63</accession>
<feature type="region of interest" description="Disordered" evidence="1">
    <location>
        <begin position="95"/>
        <end position="186"/>
    </location>
</feature>
<evidence type="ECO:0000313" key="3">
    <source>
        <dbReference type="EMBL" id="MDO7019341.1"/>
    </source>
</evidence>
<feature type="transmembrane region" description="Helical" evidence="2">
    <location>
        <begin position="46"/>
        <end position="67"/>
    </location>
</feature>
<feature type="compositionally biased region" description="Low complexity" evidence="1">
    <location>
        <begin position="150"/>
        <end position="163"/>
    </location>
</feature>
<feature type="compositionally biased region" description="Polar residues" evidence="1">
    <location>
        <begin position="95"/>
        <end position="104"/>
    </location>
</feature>
<proteinExistence type="predicted"/>
<dbReference type="EMBL" id="JAUPBM010000005">
    <property type="protein sequence ID" value="MDO7019341.1"/>
    <property type="molecule type" value="Genomic_DNA"/>
</dbReference>
<keyword evidence="2" id="KW-0472">Membrane</keyword>
<evidence type="ECO:0000256" key="1">
    <source>
        <dbReference type="SAM" id="MobiDB-lite"/>
    </source>
</evidence>
<keyword evidence="2" id="KW-0812">Transmembrane</keyword>
<evidence type="ECO:0000313" key="4">
    <source>
        <dbReference type="Proteomes" id="UP001175147"/>
    </source>
</evidence>
<dbReference type="Proteomes" id="UP001175147">
    <property type="component" value="Unassembled WGS sequence"/>
</dbReference>
<sequence>MNNIVEKVKQYFSSNFGKLAAIIAGLSFVITLILSVSYKNRIDISLLKAIFSAIITIAILFLLGTVLKKYLGDVIDEAEDNSNMDIDYNAIDDNSTNNTISPDTDNAPFTPDLSPDSAAPKPLNLDKNTKPNYKSSGDDIGDIVFSKPNTTQSTTSYTSSSSSMFPDKKVTSEEMEREVREDPEKVAKAVRTMIAKDEKDDK</sequence>
<evidence type="ECO:0000256" key="2">
    <source>
        <dbReference type="SAM" id="Phobius"/>
    </source>
</evidence>
<reference evidence="3" key="1">
    <citation type="submission" date="2023-07" db="EMBL/GenBank/DDBJ databases">
        <title>Mucosal microbiota of week-old chicken and adult hens.</title>
        <authorList>
            <person name="Volf J."/>
            <person name="Karasova D."/>
            <person name="Crhanova M."/>
            <person name="Faldynova M."/>
            <person name="Prikrylova H."/>
            <person name="Zeman M."/>
            <person name="Babak V."/>
            <person name="Rajova J."/>
            <person name="Rychlik I."/>
        </authorList>
    </citation>
    <scope>NUCLEOTIDE SEQUENCE</scope>
    <source>
        <strain evidence="3">ET902</strain>
    </source>
</reference>
<comment type="caution">
    <text evidence="3">The sequence shown here is derived from an EMBL/GenBank/DDBJ whole genome shotgun (WGS) entry which is preliminary data.</text>
</comment>
<protein>
    <submittedName>
        <fullName evidence="3">Uncharacterized protein</fullName>
    </submittedName>
</protein>
<keyword evidence="4" id="KW-1185">Reference proteome</keyword>
<feature type="compositionally biased region" description="Basic and acidic residues" evidence="1">
    <location>
        <begin position="166"/>
        <end position="186"/>
    </location>
</feature>
<gene>
    <name evidence="3" type="ORF">Q5M86_00980</name>
</gene>
<name>A0ABT8YU63_9SPIR</name>